<evidence type="ECO:0000313" key="1">
    <source>
        <dbReference type="EMBL" id="GIX64577.1"/>
    </source>
</evidence>
<keyword evidence="2" id="KW-1185">Reference proteome</keyword>
<dbReference type="RefSeq" id="XP_067716646.1">
    <property type="nucleotide sequence ID" value="XM_067860545.1"/>
</dbReference>
<reference evidence="1 2" key="1">
    <citation type="submission" date="2021-06" db="EMBL/GenBank/DDBJ databases">
        <title>Genome sequence of Babesia caballi.</title>
        <authorList>
            <person name="Yamagishi J."/>
            <person name="Kidaka T."/>
            <person name="Ochi A."/>
        </authorList>
    </citation>
    <scope>NUCLEOTIDE SEQUENCE [LARGE SCALE GENOMIC DNA]</scope>
    <source>
        <strain evidence="1">USDA-D6B2</strain>
    </source>
</reference>
<sequence length="163" mass="17192">MKLLNEAGIGECGDGSRPRHTLSELTELLERSVSNVRARPTALNKSAVGKRQIPPPAAVVMTPPVDIGEGLVVEGEAAEEDFCALSLVIITTHIPQVGFIVVRRICFSLKLGDEGCGGVADGGEDGGVGVIDKSAFFQITDFTVNFIGVRIDVTDVAIKAINF</sequence>
<dbReference type="AlphaFoldDB" id="A0AAV4LXQ3"/>
<comment type="caution">
    <text evidence="1">The sequence shown here is derived from an EMBL/GenBank/DDBJ whole genome shotgun (WGS) entry which is preliminary data.</text>
</comment>
<accession>A0AAV4LXQ3</accession>
<dbReference type="GeneID" id="94196058"/>
<dbReference type="EMBL" id="BPLF01000003">
    <property type="protein sequence ID" value="GIX64577.1"/>
    <property type="molecule type" value="Genomic_DNA"/>
</dbReference>
<gene>
    <name evidence="1" type="ORF">BcabD6B2_40120</name>
</gene>
<dbReference type="Proteomes" id="UP001497744">
    <property type="component" value="Unassembled WGS sequence"/>
</dbReference>
<name>A0AAV4LXQ3_BABCB</name>
<protein>
    <submittedName>
        <fullName evidence="1">Long-chain-acyl-CoA synthetase</fullName>
    </submittedName>
</protein>
<evidence type="ECO:0000313" key="2">
    <source>
        <dbReference type="Proteomes" id="UP001497744"/>
    </source>
</evidence>
<proteinExistence type="predicted"/>
<organism evidence="1 2">
    <name type="scientific">Babesia caballi</name>
    <dbReference type="NCBI Taxonomy" id="5871"/>
    <lineage>
        <taxon>Eukaryota</taxon>
        <taxon>Sar</taxon>
        <taxon>Alveolata</taxon>
        <taxon>Apicomplexa</taxon>
        <taxon>Aconoidasida</taxon>
        <taxon>Piroplasmida</taxon>
        <taxon>Babesiidae</taxon>
        <taxon>Babesia</taxon>
    </lineage>
</organism>